<dbReference type="GO" id="GO:0044550">
    <property type="term" value="P:secondary metabolite biosynthetic process"/>
    <property type="evidence" value="ECO:0007669"/>
    <property type="project" value="TreeGrafter"/>
</dbReference>
<dbReference type="Proteomes" id="UP000324701">
    <property type="component" value="Unassembled WGS sequence"/>
</dbReference>
<dbReference type="GO" id="GO:0008610">
    <property type="term" value="P:lipid biosynthetic process"/>
    <property type="evidence" value="ECO:0007669"/>
    <property type="project" value="UniProtKB-ARBA"/>
</dbReference>
<gene>
    <name evidence="6" type="ORF">F0Q45_25400</name>
</gene>
<dbReference type="SUPFAM" id="SSF47336">
    <property type="entry name" value="ACP-like"/>
    <property type="match status" value="1"/>
</dbReference>
<organism evidence="6 7">
    <name type="scientific">Mycobacterium simiae</name>
    <name type="common">Mycobacterium habana</name>
    <dbReference type="NCBI Taxonomy" id="1784"/>
    <lineage>
        <taxon>Bacteria</taxon>
        <taxon>Bacillati</taxon>
        <taxon>Actinomycetota</taxon>
        <taxon>Actinomycetes</taxon>
        <taxon>Mycobacteriales</taxon>
        <taxon>Mycobacteriaceae</taxon>
        <taxon>Mycobacterium</taxon>
        <taxon>Mycobacterium simiae complex</taxon>
    </lineage>
</organism>
<comment type="caution">
    <text evidence="6">The sequence shown here is derived from an EMBL/GenBank/DDBJ whole genome shotgun (WGS) entry which is preliminary data.</text>
</comment>
<dbReference type="Pfam" id="PF00550">
    <property type="entry name" value="PP-binding"/>
    <property type="match status" value="1"/>
</dbReference>
<dbReference type="Gene3D" id="3.30.300.30">
    <property type="match status" value="1"/>
</dbReference>
<dbReference type="EMBL" id="VTZN01000327">
    <property type="protein sequence ID" value="KAA1243787.1"/>
    <property type="molecule type" value="Genomic_DNA"/>
</dbReference>
<dbReference type="SUPFAM" id="SSF52777">
    <property type="entry name" value="CoA-dependent acyltransferases"/>
    <property type="match status" value="2"/>
</dbReference>
<dbReference type="Gene3D" id="3.40.50.12780">
    <property type="entry name" value="N-terminal domain of ligase-like"/>
    <property type="match status" value="1"/>
</dbReference>
<comment type="similarity">
    <text evidence="2">Belongs to the ATP-dependent AMP-binding enzyme family.</text>
</comment>
<dbReference type="NCBIfam" id="TIGR01733">
    <property type="entry name" value="AA-adenyl-dom"/>
    <property type="match status" value="1"/>
</dbReference>
<dbReference type="GO" id="GO:0031177">
    <property type="term" value="F:phosphopantetheine binding"/>
    <property type="evidence" value="ECO:0007669"/>
    <property type="project" value="TreeGrafter"/>
</dbReference>
<feature type="non-terminal residue" evidence="6">
    <location>
        <position position="1"/>
    </location>
</feature>
<proteinExistence type="inferred from homology"/>
<dbReference type="UniPathway" id="UPA00011"/>
<dbReference type="Pfam" id="PF13193">
    <property type="entry name" value="AMP-binding_C"/>
    <property type="match status" value="1"/>
</dbReference>
<dbReference type="Pfam" id="PF00668">
    <property type="entry name" value="Condensation"/>
    <property type="match status" value="1"/>
</dbReference>
<dbReference type="GO" id="GO:0043041">
    <property type="term" value="P:amino acid activation for nonribosomal peptide biosynthetic process"/>
    <property type="evidence" value="ECO:0007669"/>
    <property type="project" value="TreeGrafter"/>
</dbReference>
<dbReference type="Gene3D" id="3.30.559.10">
    <property type="entry name" value="Chloramphenicol acetyltransferase-like domain"/>
    <property type="match status" value="1"/>
</dbReference>
<sequence length="827" mass="86492">AVSTHKLAHRLDGHGLTVVDIGDALSGALSSTGLPFPAADNIAYLIYTSGSTGVPKGVAISHRNVTELVSASTSFTPTAGQTVTQWHSYGFDVSVWEIWGALLTGARLVVVPEAVSRSPEDLHALLVAESVDVLCHTPSAAGSLAPEGLESTTLLVAGEACPTELVDRYAPGRVINAYGPTETTIYVTMSAPLVAGSGVAPIGAPVPGAGLFVLDPWLRLVPPGVAGELYVAGGGVGCGYWRRPALTGSRFVACPFGTPGARMYRTGDLVRWGADGQLVYLGRTDEQVKIRGYRIEPGEVASVLSQLDGVDRAVVIAREDRPGDKRLIGYITGSADVTGIRTLLAERLPKYMVPAAVVALDELPLTLNGKLDVRALPAPQYGDAETYRAPANAVEEVLAGIYAEVLGLGRVGVDESFFDLGGDSISAIQVVARARAAGVVCRPRDLFTEQSVAGVARVATTADAGDGLEADDANGAYQVPLTPVIRWLESLEGLGGPVDQFNQATLLQAPAGVSDHDVVVLLQALVNRHATLRMRVTDDGAGGWSLSVSEPGTVNVADRVHSVAELTEEALAQARARLDPRAGVLLSALWSAPSAQLVLVIHHLAVDAVSWRILLDDLNSAWQQHRAGQRVTFSTRGTSFGRWASVLAEHARHDVAIEQAGAWKQVVSAPAVLPAVEPAADTFATASYLSTVLDVDTTRMLLGEVSSAFQAGVQDILLIAFGLAWTEFLGTGTTPIGIDVEGHGRNEELAPGIDLSHTVGWFTSKYPVALAAGGLAWQQVTAGDAALGAAVKDAKEQLRALPDGLTYGLLRYLNAEVGLTGGDPAIG</sequence>
<dbReference type="SUPFAM" id="SSF56801">
    <property type="entry name" value="Acetyl-CoA synthetase-like"/>
    <property type="match status" value="1"/>
</dbReference>
<dbReference type="RefSeq" id="WP_149656506.1">
    <property type="nucleotide sequence ID" value="NZ_VTZN01000327.1"/>
</dbReference>
<reference evidence="6 7" key="1">
    <citation type="submission" date="2019-09" db="EMBL/GenBank/DDBJ databases">
        <title>Report of infection by Mycobacterium simiae a patient suffering from pulmonary tuberculosis.</title>
        <authorList>
            <person name="Mohanty P.S."/>
            <person name="Bansal A.K."/>
            <person name="Singh H."/>
            <person name="Sharma S."/>
            <person name="Patil S.A."/>
            <person name="Upadhaya P."/>
            <person name="Singh P.K."/>
            <person name="Kumar D."/>
            <person name="Kumar S."/>
            <person name="Singh R.K."/>
            <person name="Chaudhary B."/>
        </authorList>
    </citation>
    <scope>NUCLEOTIDE SEQUENCE [LARGE SCALE GENOMIC DNA]</scope>
    <source>
        <strain evidence="6 7">JAL-560-SIM</strain>
    </source>
</reference>
<evidence type="ECO:0000256" key="4">
    <source>
        <dbReference type="ARBA" id="ARBA00022553"/>
    </source>
</evidence>
<dbReference type="PANTHER" id="PTHR45527">
    <property type="entry name" value="NONRIBOSOMAL PEPTIDE SYNTHETASE"/>
    <property type="match status" value="1"/>
</dbReference>
<evidence type="ECO:0000313" key="7">
    <source>
        <dbReference type="Proteomes" id="UP000324701"/>
    </source>
</evidence>
<dbReference type="InterPro" id="IPR042099">
    <property type="entry name" value="ANL_N_sf"/>
</dbReference>
<dbReference type="InterPro" id="IPR009081">
    <property type="entry name" value="PP-bd_ACP"/>
</dbReference>
<keyword evidence="7" id="KW-1185">Reference proteome</keyword>
<keyword evidence="4" id="KW-0597">Phosphoprotein</keyword>
<dbReference type="FunFam" id="1.10.1200.10:FF:000005">
    <property type="entry name" value="Nonribosomal peptide synthetase 1"/>
    <property type="match status" value="1"/>
</dbReference>
<protein>
    <submittedName>
        <fullName evidence="6">Amino acid adenylation domain-containing protein</fullName>
    </submittedName>
</protein>
<evidence type="ECO:0000256" key="3">
    <source>
        <dbReference type="ARBA" id="ARBA00022450"/>
    </source>
</evidence>
<dbReference type="InterPro" id="IPR045851">
    <property type="entry name" value="AMP-bd_C_sf"/>
</dbReference>
<dbReference type="InterPro" id="IPR010071">
    <property type="entry name" value="AA_adenyl_dom"/>
</dbReference>
<dbReference type="Gene3D" id="1.10.1200.10">
    <property type="entry name" value="ACP-like"/>
    <property type="match status" value="1"/>
</dbReference>
<dbReference type="FunFam" id="3.30.300.30:FF:000010">
    <property type="entry name" value="Enterobactin synthetase component F"/>
    <property type="match status" value="1"/>
</dbReference>
<evidence type="ECO:0000256" key="2">
    <source>
        <dbReference type="ARBA" id="ARBA00006432"/>
    </source>
</evidence>
<dbReference type="InterPro" id="IPR001242">
    <property type="entry name" value="Condensation_dom"/>
</dbReference>
<dbReference type="InterPro" id="IPR036736">
    <property type="entry name" value="ACP-like_sf"/>
</dbReference>
<accession>A0A5B1B4T6</accession>
<dbReference type="OrthoDB" id="4501954at2"/>
<evidence type="ECO:0000259" key="5">
    <source>
        <dbReference type="PROSITE" id="PS50075"/>
    </source>
</evidence>
<feature type="domain" description="Carrier" evidence="5">
    <location>
        <begin position="389"/>
        <end position="463"/>
    </location>
</feature>
<dbReference type="AlphaFoldDB" id="A0A5B1B4T6"/>
<dbReference type="FunFam" id="2.30.38.10:FF:000001">
    <property type="entry name" value="Non-ribosomal peptide synthetase PvdI"/>
    <property type="match status" value="1"/>
</dbReference>
<keyword evidence="3" id="KW-0596">Phosphopantetheine</keyword>
<name>A0A5B1B4T6_MYCSI</name>
<dbReference type="PROSITE" id="PS50075">
    <property type="entry name" value="CARRIER"/>
    <property type="match status" value="1"/>
</dbReference>
<dbReference type="InterPro" id="IPR023213">
    <property type="entry name" value="CAT-like_dom_sf"/>
</dbReference>
<dbReference type="InterPro" id="IPR000873">
    <property type="entry name" value="AMP-dep_synth/lig_dom"/>
</dbReference>
<dbReference type="InterPro" id="IPR025110">
    <property type="entry name" value="AMP-bd_C"/>
</dbReference>
<comment type="cofactor">
    <cofactor evidence="1">
        <name>pantetheine 4'-phosphate</name>
        <dbReference type="ChEBI" id="CHEBI:47942"/>
    </cofactor>
</comment>
<evidence type="ECO:0000313" key="6">
    <source>
        <dbReference type="EMBL" id="KAA1243787.1"/>
    </source>
</evidence>
<dbReference type="GO" id="GO:0005829">
    <property type="term" value="C:cytosol"/>
    <property type="evidence" value="ECO:0007669"/>
    <property type="project" value="TreeGrafter"/>
</dbReference>
<dbReference type="PROSITE" id="PS00012">
    <property type="entry name" value="PHOSPHOPANTETHEINE"/>
    <property type="match status" value="1"/>
</dbReference>
<feature type="non-terminal residue" evidence="6">
    <location>
        <position position="827"/>
    </location>
</feature>
<dbReference type="InterPro" id="IPR006162">
    <property type="entry name" value="Ppantetheine_attach_site"/>
</dbReference>
<dbReference type="Pfam" id="PF00501">
    <property type="entry name" value="AMP-binding"/>
    <property type="match status" value="1"/>
</dbReference>
<dbReference type="PANTHER" id="PTHR45527:SF1">
    <property type="entry name" value="FATTY ACID SYNTHASE"/>
    <property type="match status" value="1"/>
</dbReference>
<evidence type="ECO:0000256" key="1">
    <source>
        <dbReference type="ARBA" id="ARBA00001957"/>
    </source>
</evidence>
<dbReference type="PROSITE" id="PS00455">
    <property type="entry name" value="AMP_BINDING"/>
    <property type="match status" value="1"/>
</dbReference>
<dbReference type="Gene3D" id="3.30.559.30">
    <property type="entry name" value="Nonribosomal peptide synthetase, condensation domain"/>
    <property type="match status" value="1"/>
</dbReference>
<dbReference type="GO" id="GO:0003824">
    <property type="term" value="F:catalytic activity"/>
    <property type="evidence" value="ECO:0007669"/>
    <property type="project" value="InterPro"/>
</dbReference>
<dbReference type="InterPro" id="IPR020845">
    <property type="entry name" value="AMP-binding_CS"/>
</dbReference>